<reference evidence="2" key="1">
    <citation type="submission" date="2025-08" db="UniProtKB">
        <authorList>
            <consortium name="RefSeq"/>
        </authorList>
    </citation>
    <scope>IDENTIFICATION</scope>
</reference>
<proteinExistence type="predicted"/>
<gene>
    <name evidence="2" type="primary">LOC114449590</name>
</gene>
<accession>A0A6P7K1Y9</accession>
<organism evidence="1 2">
    <name type="scientific">Parambassis ranga</name>
    <name type="common">Indian glassy fish</name>
    <dbReference type="NCBI Taxonomy" id="210632"/>
    <lineage>
        <taxon>Eukaryota</taxon>
        <taxon>Metazoa</taxon>
        <taxon>Chordata</taxon>
        <taxon>Craniata</taxon>
        <taxon>Vertebrata</taxon>
        <taxon>Euteleostomi</taxon>
        <taxon>Actinopterygii</taxon>
        <taxon>Neopterygii</taxon>
        <taxon>Teleostei</taxon>
        <taxon>Neoteleostei</taxon>
        <taxon>Acanthomorphata</taxon>
        <taxon>Ovalentaria</taxon>
        <taxon>Ambassidae</taxon>
        <taxon>Parambassis</taxon>
    </lineage>
</organism>
<dbReference type="RefSeq" id="XP_028283204.1">
    <property type="nucleotide sequence ID" value="XM_028427403.1"/>
</dbReference>
<evidence type="ECO:0000313" key="2">
    <source>
        <dbReference type="RefSeq" id="XP_028283204.1"/>
    </source>
</evidence>
<dbReference type="GeneID" id="114449590"/>
<dbReference type="Proteomes" id="UP000515145">
    <property type="component" value="Chromosome 2"/>
</dbReference>
<protein>
    <submittedName>
        <fullName evidence="2">Uncharacterized protein LOC114449590 isoform X2</fullName>
    </submittedName>
</protein>
<keyword evidence="1" id="KW-1185">Reference proteome</keyword>
<dbReference type="AlphaFoldDB" id="A0A6P7K1Y9"/>
<name>A0A6P7K1Y9_9TELE</name>
<evidence type="ECO:0000313" key="1">
    <source>
        <dbReference type="Proteomes" id="UP000515145"/>
    </source>
</evidence>
<sequence length="113" mass="12463">MSRCVRTADVVTWKAGFLRGRTTEWTPGCLHDQRFVTWKAGFLCTGPLTRDLEGGIPANGPVMSLPWPRCVPAKRQPSGLKVEAHAEVSKFVIHAATAGGWLQKRVISHRLPC</sequence>